<feature type="region of interest" description="Disordered" evidence="1">
    <location>
        <begin position="1"/>
        <end position="47"/>
    </location>
</feature>
<evidence type="ECO:0000313" key="2">
    <source>
        <dbReference type="EMBL" id="GAA0184734.1"/>
    </source>
</evidence>
<evidence type="ECO:0000313" key="3">
    <source>
        <dbReference type="Proteomes" id="UP001454036"/>
    </source>
</evidence>
<proteinExistence type="predicted"/>
<comment type="caution">
    <text evidence="2">The sequence shown here is derived from an EMBL/GenBank/DDBJ whole genome shotgun (WGS) entry which is preliminary data.</text>
</comment>
<dbReference type="EMBL" id="BAABME010012124">
    <property type="protein sequence ID" value="GAA0184734.1"/>
    <property type="molecule type" value="Genomic_DNA"/>
</dbReference>
<keyword evidence="3" id="KW-1185">Reference proteome</keyword>
<feature type="compositionally biased region" description="Basic and acidic residues" evidence="1">
    <location>
        <begin position="35"/>
        <end position="44"/>
    </location>
</feature>
<dbReference type="AlphaFoldDB" id="A0AAV3RTG6"/>
<gene>
    <name evidence="2" type="ORF">LIER_32022</name>
</gene>
<sequence>MASHPLGSKSMLTQLHEEDKRNRKNASPLGLLMELNKKKDKETGEETDEVYDQKWVDAFEQYKPRFH</sequence>
<organism evidence="2 3">
    <name type="scientific">Lithospermum erythrorhizon</name>
    <name type="common">Purple gromwell</name>
    <name type="synonym">Lithospermum officinale var. erythrorhizon</name>
    <dbReference type="NCBI Taxonomy" id="34254"/>
    <lineage>
        <taxon>Eukaryota</taxon>
        <taxon>Viridiplantae</taxon>
        <taxon>Streptophyta</taxon>
        <taxon>Embryophyta</taxon>
        <taxon>Tracheophyta</taxon>
        <taxon>Spermatophyta</taxon>
        <taxon>Magnoliopsida</taxon>
        <taxon>eudicotyledons</taxon>
        <taxon>Gunneridae</taxon>
        <taxon>Pentapetalae</taxon>
        <taxon>asterids</taxon>
        <taxon>lamiids</taxon>
        <taxon>Boraginales</taxon>
        <taxon>Boraginaceae</taxon>
        <taxon>Boraginoideae</taxon>
        <taxon>Lithospermeae</taxon>
        <taxon>Lithospermum</taxon>
    </lineage>
</organism>
<name>A0AAV3RTG6_LITER</name>
<evidence type="ECO:0000256" key="1">
    <source>
        <dbReference type="SAM" id="MobiDB-lite"/>
    </source>
</evidence>
<reference evidence="2 3" key="1">
    <citation type="submission" date="2024-01" db="EMBL/GenBank/DDBJ databases">
        <title>The complete chloroplast genome sequence of Lithospermum erythrorhizon: insights into the phylogenetic relationship among Boraginaceae species and the maternal lineages of purple gromwells.</title>
        <authorList>
            <person name="Okada T."/>
            <person name="Watanabe K."/>
        </authorList>
    </citation>
    <scope>NUCLEOTIDE SEQUENCE [LARGE SCALE GENOMIC DNA]</scope>
</reference>
<dbReference type="Proteomes" id="UP001454036">
    <property type="component" value="Unassembled WGS sequence"/>
</dbReference>
<protein>
    <submittedName>
        <fullName evidence="2">Uncharacterized protein</fullName>
    </submittedName>
</protein>
<accession>A0AAV3RTG6</accession>